<dbReference type="STRING" id="1987383.A5844_001932"/>
<keyword evidence="1" id="KW-0812">Transmembrane</keyword>
<dbReference type="RefSeq" id="WP_086285000.1">
    <property type="nucleotide sequence ID" value="NZ_NGMO01000003.1"/>
</dbReference>
<feature type="transmembrane region" description="Helical" evidence="1">
    <location>
        <begin position="103"/>
        <end position="120"/>
    </location>
</feature>
<gene>
    <name evidence="2" type="ORF">A5844_001932</name>
</gene>
<comment type="caution">
    <text evidence="2">The sequence shown here is derived from an EMBL/GenBank/DDBJ whole genome shotgun (WGS) entry which is preliminary data.</text>
</comment>
<evidence type="ECO:0000256" key="1">
    <source>
        <dbReference type="SAM" id="Phobius"/>
    </source>
</evidence>
<dbReference type="EMBL" id="NGMO01000003">
    <property type="protein sequence ID" value="OTP10233.1"/>
    <property type="molecule type" value="Genomic_DNA"/>
</dbReference>
<keyword evidence="1" id="KW-1133">Transmembrane helix</keyword>
<reference evidence="2 3" key="1">
    <citation type="submission" date="2017-05" db="EMBL/GenBank/DDBJ databases">
        <title>The Genome Sequence of Enterococcus sp. 10A9_DIV0425.</title>
        <authorList>
            <consortium name="The Broad Institute Genomics Platform"/>
            <consortium name="The Broad Institute Genomic Center for Infectious Diseases"/>
            <person name="Earl A."/>
            <person name="Manson A."/>
            <person name="Schwartman J."/>
            <person name="Gilmore M."/>
            <person name="Abouelleil A."/>
            <person name="Cao P."/>
            <person name="Chapman S."/>
            <person name="Cusick C."/>
            <person name="Shea T."/>
            <person name="Young S."/>
            <person name="Neafsey D."/>
            <person name="Nusbaum C."/>
            <person name="Birren B."/>
        </authorList>
    </citation>
    <scope>NUCLEOTIDE SEQUENCE [LARGE SCALE GENOMIC DNA]</scope>
    <source>
        <strain evidence="2 3">10A9_DIV0425</strain>
    </source>
</reference>
<proteinExistence type="predicted"/>
<keyword evidence="1" id="KW-0472">Membrane</keyword>
<accession>A0A242JZV0</accession>
<dbReference type="AlphaFoldDB" id="A0A242JZV0"/>
<sequence length="257" mass="29556">MENQEYTVIGEVDVKNRQSHKEGISKKIFNSEITIYPVGTYKESQYRTIGFIPVSYTHPDVYKRQITIYPVGTYKESQYRTIGFIQYEEKEYIAVKKRKINKIIFILIILLLALGLGIQYSKLQNQQNQQANIDPQAEDYQSQLKRPDNIDDSKIVIPGYGTFTLKKGSDTIDTVLFNPENNPCFFKFTLIDKNSGELLYESKLVAPGKGISPVKLNKKFDEVNVYEATLLFQTFDLEDTKISYNSSNVDVKINVVE</sequence>
<protein>
    <submittedName>
        <fullName evidence="2">Uncharacterized protein</fullName>
    </submittedName>
</protein>
<keyword evidence="3" id="KW-1185">Reference proteome</keyword>
<organism evidence="2 3">
    <name type="scientific">Candidatus Enterococcus wittei</name>
    <dbReference type="NCBI Taxonomy" id="1987383"/>
    <lineage>
        <taxon>Bacteria</taxon>
        <taxon>Bacillati</taxon>
        <taxon>Bacillota</taxon>
        <taxon>Bacilli</taxon>
        <taxon>Lactobacillales</taxon>
        <taxon>Enterococcaceae</taxon>
        <taxon>Enterococcus</taxon>
    </lineage>
</organism>
<evidence type="ECO:0000313" key="2">
    <source>
        <dbReference type="EMBL" id="OTP10233.1"/>
    </source>
</evidence>
<dbReference type="Proteomes" id="UP000194933">
    <property type="component" value="Unassembled WGS sequence"/>
</dbReference>
<evidence type="ECO:0000313" key="3">
    <source>
        <dbReference type="Proteomes" id="UP000194933"/>
    </source>
</evidence>
<name>A0A242JZV0_9ENTE</name>